<evidence type="ECO:0000256" key="1">
    <source>
        <dbReference type="SAM" id="MobiDB-lite"/>
    </source>
</evidence>
<dbReference type="AlphaFoldDB" id="A0A9W4H7S9"/>
<proteinExistence type="predicted"/>
<reference evidence="2" key="1">
    <citation type="submission" date="2021-06" db="EMBL/GenBank/DDBJ databases">
        <authorList>
            <person name="Arsene-Ploetze F."/>
        </authorList>
    </citation>
    <scope>NUCLEOTIDE SEQUENCE</scope>
    <source>
        <strain evidence="2">SBRY1</strain>
    </source>
</reference>
<comment type="caution">
    <text evidence="2">The sequence shown here is derived from an EMBL/GenBank/DDBJ whole genome shotgun (WGS) entry which is preliminary data.</text>
</comment>
<name>A0A9W4H7S9_9ACTN</name>
<feature type="compositionally biased region" description="Basic residues" evidence="1">
    <location>
        <begin position="32"/>
        <end position="49"/>
    </location>
</feature>
<gene>
    <name evidence="2" type="ORF">SBRY_80034</name>
</gene>
<evidence type="ECO:0000313" key="2">
    <source>
        <dbReference type="EMBL" id="CAG7656678.1"/>
    </source>
</evidence>
<dbReference type="EMBL" id="CAJVAX010000022">
    <property type="protein sequence ID" value="CAG7656678.1"/>
    <property type="molecule type" value="Genomic_DNA"/>
</dbReference>
<evidence type="ECO:0000313" key="3">
    <source>
        <dbReference type="Proteomes" id="UP001153328"/>
    </source>
</evidence>
<sequence length="94" mass="10703">MERRLHAERGGRLGDRAELGDLHTGGRQRELRLRRRRHRDRGGARRVHAERHGLHQGLSPAAAGRLRPGAPRVGTAQRRSHPRRPLRTPVTSVR</sequence>
<feature type="compositionally biased region" description="Low complexity" evidence="1">
    <location>
        <begin position="60"/>
        <end position="74"/>
    </location>
</feature>
<feature type="region of interest" description="Disordered" evidence="1">
    <location>
        <begin position="1"/>
        <end position="94"/>
    </location>
</feature>
<dbReference type="Proteomes" id="UP001153328">
    <property type="component" value="Unassembled WGS sequence"/>
</dbReference>
<protein>
    <submittedName>
        <fullName evidence="2">Uncharacterized protein</fullName>
    </submittedName>
</protein>
<keyword evidence="3" id="KW-1185">Reference proteome</keyword>
<feature type="compositionally biased region" description="Basic and acidic residues" evidence="1">
    <location>
        <begin position="1"/>
        <end position="21"/>
    </location>
</feature>
<organism evidence="2 3">
    <name type="scientific">Actinacidiphila bryophytorum</name>
    <dbReference type="NCBI Taxonomy" id="1436133"/>
    <lineage>
        <taxon>Bacteria</taxon>
        <taxon>Bacillati</taxon>
        <taxon>Actinomycetota</taxon>
        <taxon>Actinomycetes</taxon>
        <taxon>Kitasatosporales</taxon>
        <taxon>Streptomycetaceae</taxon>
        <taxon>Actinacidiphila</taxon>
    </lineage>
</organism>
<accession>A0A9W4H7S9</accession>